<dbReference type="SUPFAM" id="SSF82171">
    <property type="entry name" value="DPP6 N-terminal domain-like"/>
    <property type="match status" value="1"/>
</dbReference>
<keyword evidence="1 5" id="KW-0853">WD repeat</keyword>
<dbReference type="InterPro" id="IPR011047">
    <property type="entry name" value="Quinoprotein_ADH-like_sf"/>
</dbReference>
<dbReference type="SMART" id="SM00320">
    <property type="entry name" value="WD40"/>
    <property type="match status" value="3"/>
</dbReference>
<dbReference type="Gene3D" id="2.130.10.10">
    <property type="entry name" value="YVTN repeat-like/Quinoprotein amine dehydrogenase"/>
    <property type="match status" value="2"/>
</dbReference>
<dbReference type="KEGG" id="woc:BA177_11975"/>
<dbReference type="PROSITE" id="PS00678">
    <property type="entry name" value="WD_REPEATS_1"/>
    <property type="match status" value="1"/>
</dbReference>
<dbReference type="InterPro" id="IPR019775">
    <property type="entry name" value="WD40_repeat_CS"/>
</dbReference>
<keyword evidence="7" id="KW-1133">Transmembrane helix</keyword>
<organism evidence="9 10">
    <name type="scientific">Woeseia oceani</name>
    <dbReference type="NCBI Taxonomy" id="1548547"/>
    <lineage>
        <taxon>Bacteria</taxon>
        <taxon>Pseudomonadati</taxon>
        <taxon>Pseudomonadota</taxon>
        <taxon>Gammaproteobacteria</taxon>
        <taxon>Woeseiales</taxon>
        <taxon>Woeseiaceae</taxon>
        <taxon>Woeseia</taxon>
    </lineage>
</organism>
<dbReference type="GO" id="GO:0004252">
    <property type="term" value="F:serine-type endopeptidase activity"/>
    <property type="evidence" value="ECO:0007669"/>
    <property type="project" value="InterPro"/>
</dbReference>
<dbReference type="STRING" id="1548547.BA177_11975"/>
<keyword evidence="7" id="KW-0812">Transmembrane</keyword>
<keyword evidence="7" id="KW-0472">Membrane</keyword>
<dbReference type="GO" id="GO:0006508">
    <property type="term" value="P:proteolysis"/>
    <property type="evidence" value="ECO:0007669"/>
    <property type="project" value="UniProtKB-KW"/>
</dbReference>
<dbReference type="SUPFAM" id="SSF52540">
    <property type="entry name" value="P-loop containing nucleoside triphosphate hydrolases"/>
    <property type="match status" value="1"/>
</dbReference>
<feature type="repeat" description="WD" evidence="5">
    <location>
        <begin position="1053"/>
        <end position="1089"/>
    </location>
</feature>
<protein>
    <recommendedName>
        <fullName evidence="8">P/Homo B domain-containing protein</fullName>
    </recommendedName>
</protein>
<evidence type="ECO:0000256" key="4">
    <source>
        <dbReference type="ARBA" id="ARBA00022801"/>
    </source>
</evidence>
<dbReference type="Pfam" id="PF01483">
    <property type="entry name" value="P_proprotein"/>
    <property type="match status" value="1"/>
</dbReference>
<sequence>MSEKPETPKASPSNNDADFFNVGPPLHPVRGGYVRRPADDALYAAISAGRYAHVLAPARSGKSSLIAATAARLRNHGYKVAVLDLAQIAERDGGSDAGRWYYSIAYRLLRQLRLKVDLQDWWQDKAILSNRQRLVEFYIEVVLQNIRETVVVFVDELQKLENLPFSEHLLPSIRAAHNARATDPDFQRLSFVMCGECDTEALAGDPALSPFSVSKAIVLDDFSRTDIDLFATELNLPGVQARTGLDRIWYWTNGQPYLTQKLCRALARSTVHGNVEEQVDRIVYQQLAGRAALHNEPHMNHIHRRIVRDRRDFEAMLNLYGRLRKGLEVVYEPSSRQQRKLLAVGLIVVSDDGGLAVRNRLYESVFTAKWANRNLPLHWRGPALVTALIVVLIAVPFWYTQLLPKPYMRVLVSPTLPLESIADAWQNLRSFPGHSETADRLYLNLLRSRAGMASDPEAILQVEAYARAMPENEAFAGEIVAGFWDREVQRQMRMERRDAALLAALEALVVATPDRRRRAASLLGDDYPQLVASLEGAIGDRLFFNPRDMLLSYVKGAQVSQWSLQNGQLRARESWSISSLEVTPLVRRVVVDRNAQVSRIGLSVNISHARLDDIRLKLIAPSGRTVELEFDAERSAANEDTVFRADKLLPLVGEPIAGTWSLTVRDEATGVSGHLIGWNLNLNSQVIVESFDRGLDIPAPIERESDNIWFSSDGRYAVARALHSDSARMWDLRNARPARTIAVPADERVIGLSANASYLVTVAQNNLHLWRMVNGRREAVIEAEVGGAQVELTADGRHVFVARRGEPESEFRLWSLENRATVASLRIAGSPALVAIDANGERLAVADYDRAVRVWNLRTNEQLAQLDLHAQASEIRMSAPGDALAIVHGEQGVSLWHIDSAEEPLLIERGVGRWQLRFSPSGSKLVAGSPRRGYQIFRSSDGAMVGPVIDAGVAADSEPLLAFSFDEDLLLTAGNTDRARYWQLPVTPSATDAAALTEVDNGHRLWRDSGDSPAVISAGGQHIAIADREGHVHVLNAHASIEDIARASDELNFVGHQGAILGLAFNRDGTLVASAGVDGTVRVWDVSSGLPRPYHTNAAAGGVRQLAFSNSGDRLAVLSDRRIAVVNVADGVLLADLDLGELHTSIAFDNNNDIYIGAERGTLRSLVRDRVGNWTLRNVWSGTQPLRRIGASAERPLLVIVDASNQALLLDLQSGQVGEARLQLPDTVTDVLFSPSNSRVLFKTRRWVHRASVNTVGLTWREAARTPNAITGSQIVMDQAVVNGSEQALLDPLGDRVLVLTRDAGFAQVAEVSLLNDAGPLLFGSREDLLAEWRQKLGYVDTAVVPDRPPN</sequence>
<name>A0A193LH84_9GAMM</name>
<dbReference type="OrthoDB" id="511103at2"/>
<evidence type="ECO:0000256" key="6">
    <source>
        <dbReference type="SAM" id="MobiDB-lite"/>
    </source>
</evidence>
<evidence type="ECO:0000313" key="9">
    <source>
        <dbReference type="EMBL" id="ANO51821.1"/>
    </source>
</evidence>
<dbReference type="InterPro" id="IPR015943">
    <property type="entry name" value="WD40/YVTN_repeat-like_dom_sf"/>
</dbReference>
<dbReference type="Gene3D" id="3.40.50.300">
    <property type="entry name" value="P-loop containing nucleotide triphosphate hydrolases"/>
    <property type="match status" value="1"/>
</dbReference>
<dbReference type="InterPro" id="IPR008979">
    <property type="entry name" value="Galactose-bd-like_sf"/>
</dbReference>
<evidence type="ECO:0000256" key="7">
    <source>
        <dbReference type="SAM" id="Phobius"/>
    </source>
</evidence>
<keyword evidence="10" id="KW-1185">Reference proteome</keyword>
<evidence type="ECO:0000313" key="10">
    <source>
        <dbReference type="Proteomes" id="UP000092695"/>
    </source>
</evidence>
<evidence type="ECO:0000256" key="2">
    <source>
        <dbReference type="ARBA" id="ARBA00022670"/>
    </source>
</evidence>
<dbReference type="PROSITE" id="PS50294">
    <property type="entry name" value="WD_REPEATS_REGION"/>
    <property type="match status" value="1"/>
</dbReference>
<dbReference type="PROSITE" id="PS50082">
    <property type="entry name" value="WD_REPEATS_2"/>
    <property type="match status" value="2"/>
</dbReference>
<dbReference type="Proteomes" id="UP000092695">
    <property type="component" value="Chromosome"/>
</dbReference>
<dbReference type="PROSITE" id="PS51829">
    <property type="entry name" value="P_HOMO_B"/>
    <property type="match status" value="1"/>
</dbReference>
<dbReference type="EMBL" id="CP016268">
    <property type="protein sequence ID" value="ANO51821.1"/>
    <property type="molecule type" value="Genomic_DNA"/>
</dbReference>
<keyword evidence="2" id="KW-0645">Protease</keyword>
<dbReference type="Gene3D" id="2.60.120.260">
    <property type="entry name" value="Galactose-binding domain-like"/>
    <property type="match status" value="1"/>
</dbReference>
<evidence type="ECO:0000256" key="5">
    <source>
        <dbReference type="PROSITE-ProRule" id="PRU00221"/>
    </source>
</evidence>
<dbReference type="PANTHER" id="PTHR19879:SF9">
    <property type="entry name" value="TRANSCRIPTION INITIATION FACTOR TFIID SUBUNIT 5"/>
    <property type="match status" value="1"/>
</dbReference>
<dbReference type="SUPFAM" id="SSF50998">
    <property type="entry name" value="Quinoprotein alcohol dehydrogenase-like"/>
    <property type="match status" value="1"/>
</dbReference>
<keyword evidence="3" id="KW-0677">Repeat</keyword>
<reference evidence="9 10" key="1">
    <citation type="submission" date="2016-06" db="EMBL/GenBank/DDBJ databases">
        <title>Complete genome sequence of a deep-branching marine Gamma Proteobacterium Woeseia oceani type strain XK5.</title>
        <authorList>
            <person name="Mu D."/>
            <person name="Du Z."/>
        </authorList>
    </citation>
    <scope>NUCLEOTIDE SEQUENCE [LARGE SCALE GENOMIC DNA]</scope>
    <source>
        <strain evidence="9 10">XK5</strain>
    </source>
</reference>
<gene>
    <name evidence="9" type="ORF">BA177_11975</name>
</gene>
<keyword evidence="4" id="KW-0378">Hydrolase</keyword>
<dbReference type="PANTHER" id="PTHR19879">
    <property type="entry name" value="TRANSCRIPTION INITIATION FACTOR TFIID"/>
    <property type="match status" value="1"/>
</dbReference>
<dbReference type="SUPFAM" id="SSF49785">
    <property type="entry name" value="Galactose-binding domain-like"/>
    <property type="match status" value="1"/>
</dbReference>
<evidence type="ECO:0000259" key="8">
    <source>
        <dbReference type="PROSITE" id="PS51829"/>
    </source>
</evidence>
<dbReference type="Pfam" id="PF00400">
    <property type="entry name" value="WD40"/>
    <property type="match status" value="1"/>
</dbReference>
<dbReference type="InterPro" id="IPR027417">
    <property type="entry name" value="P-loop_NTPase"/>
</dbReference>
<feature type="region of interest" description="Disordered" evidence="6">
    <location>
        <begin position="1"/>
        <end position="21"/>
    </location>
</feature>
<evidence type="ECO:0000256" key="1">
    <source>
        <dbReference type="ARBA" id="ARBA00022574"/>
    </source>
</evidence>
<evidence type="ECO:0000256" key="3">
    <source>
        <dbReference type="ARBA" id="ARBA00022737"/>
    </source>
</evidence>
<dbReference type="Pfam" id="PF14516">
    <property type="entry name" value="AAA_35"/>
    <property type="match status" value="1"/>
</dbReference>
<dbReference type="InterPro" id="IPR001680">
    <property type="entry name" value="WD40_rpt"/>
</dbReference>
<proteinExistence type="predicted"/>
<dbReference type="InterPro" id="IPR002884">
    <property type="entry name" value="P_dom"/>
</dbReference>
<accession>A0A193LH84</accession>
<feature type="transmembrane region" description="Helical" evidence="7">
    <location>
        <begin position="379"/>
        <end position="399"/>
    </location>
</feature>
<dbReference type="RefSeq" id="WP_068616503.1">
    <property type="nucleotide sequence ID" value="NZ_CP016268.1"/>
</dbReference>
<feature type="repeat" description="WD" evidence="5">
    <location>
        <begin position="834"/>
        <end position="865"/>
    </location>
</feature>
<feature type="domain" description="P/Homo B" evidence="8">
    <location>
        <begin position="554"/>
        <end position="692"/>
    </location>
</feature>